<name>A0AAU7DSH4_9BACT</name>
<evidence type="ECO:0000256" key="1">
    <source>
        <dbReference type="SAM" id="MobiDB-lite"/>
    </source>
</evidence>
<organism evidence="2">
    <name type="scientific">Telmatobacter sp. DSM 110680</name>
    <dbReference type="NCBI Taxonomy" id="3036704"/>
    <lineage>
        <taxon>Bacteria</taxon>
        <taxon>Pseudomonadati</taxon>
        <taxon>Acidobacteriota</taxon>
        <taxon>Terriglobia</taxon>
        <taxon>Terriglobales</taxon>
        <taxon>Acidobacteriaceae</taxon>
        <taxon>Telmatobacter</taxon>
    </lineage>
</organism>
<dbReference type="AlphaFoldDB" id="A0AAU7DSH4"/>
<reference evidence="2" key="1">
    <citation type="submission" date="2023-03" db="EMBL/GenBank/DDBJ databases">
        <title>Edaphobacter sp.</title>
        <authorList>
            <person name="Huber K.J."/>
            <person name="Papendorf J."/>
            <person name="Pilke C."/>
            <person name="Bunk B."/>
            <person name="Sproeer C."/>
            <person name="Pester M."/>
        </authorList>
    </citation>
    <scope>NUCLEOTIDE SEQUENCE</scope>
    <source>
        <strain evidence="2">DSM 110680</strain>
    </source>
</reference>
<protein>
    <submittedName>
        <fullName evidence="2">Uncharacterized protein</fullName>
    </submittedName>
</protein>
<feature type="compositionally biased region" description="Basic and acidic residues" evidence="1">
    <location>
        <begin position="140"/>
        <end position="149"/>
    </location>
</feature>
<evidence type="ECO:0000313" key="2">
    <source>
        <dbReference type="EMBL" id="XBH19681.1"/>
    </source>
</evidence>
<gene>
    <name evidence="2" type="ORF">P8935_10270</name>
</gene>
<sequence>MIRQAISCDICGTEMLNANHWFVAYDRGAELRIGPWSAHGRIKASARHLCGHKCLHKLVDDFMAKTFGVQASSSVAPAAKAALAIPCPDTSLTRMGSHRMQALPIIGTHLEEFESSAQLIKATEVTVSRAASGSTALRAEAWKRERQRQAEQSGAPRRSIA</sequence>
<dbReference type="EMBL" id="CP121196">
    <property type="protein sequence ID" value="XBH19681.1"/>
    <property type="molecule type" value="Genomic_DNA"/>
</dbReference>
<dbReference type="RefSeq" id="WP_348264900.1">
    <property type="nucleotide sequence ID" value="NZ_CP121196.1"/>
</dbReference>
<accession>A0AAU7DSH4</accession>
<proteinExistence type="predicted"/>
<feature type="region of interest" description="Disordered" evidence="1">
    <location>
        <begin position="132"/>
        <end position="161"/>
    </location>
</feature>